<dbReference type="Proteomes" id="UP001205740">
    <property type="component" value="Unassembled WGS sequence"/>
</dbReference>
<evidence type="ECO:0000256" key="1">
    <source>
        <dbReference type="ARBA" id="ARBA00022801"/>
    </source>
</evidence>
<evidence type="ECO:0000313" key="5">
    <source>
        <dbReference type="Proteomes" id="UP001205740"/>
    </source>
</evidence>
<dbReference type="SUPFAM" id="SSF53590">
    <property type="entry name" value="Nucleoside hydrolase"/>
    <property type="match status" value="1"/>
</dbReference>
<evidence type="ECO:0000259" key="3">
    <source>
        <dbReference type="Pfam" id="PF01156"/>
    </source>
</evidence>
<dbReference type="Gene3D" id="3.90.245.10">
    <property type="entry name" value="Ribonucleoside hydrolase-like"/>
    <property type="match status" value="1"/>
</dbReference>
<accession>A0ABT1GWB3</accession>
<dbReference type="InterPro" id="IPR023186">
    <property type="entry name" value="IUNH"/>
</dbReference>
<dbReference type="PANTHER" id="PTHR12304:SF4">
    <property type="entry name" value="URIDINE NUCLEOSIDASE"/>
    <property type="match status" value="1"/>
</dbReference>
<evidence type="ECO:0000256" key="2">
    <source>
        <dbReference type="ARBA" id="ARBA00023295"/>
    </source>
</evidence>
<protein>
    <submittedName>
        <fullName evidence="4">Inosine-uridine nucleoside N-ribohydrolase</fullName>
    </submittedName>
</protein>
<proteinExistence type="predicted"/>
<dbReference type="Pfam" id="PF01156">
    <property type="entry name" value="IU_nuc_hydro"/>
    <property type="match status" value="1"/>
</dbReference>
<gene>
    <name evidence="4" type="ORF">LX12_000432</name>
</gene>
<dbReference type="InterPro" id="IPR001910">
    <property type="entry name" value="Inosine/uridine_hydrolase_dom"/>
</dbReference>
<name>A0ABT1GWB3_9NOCA</name>
<feature type="domain" description="Inosine/uridine-preferring nucleoside hydrolase" evidence="3">
    <location>
        <begin position="7"/>
        <end position="328"/>
    </location>
</feature>
<sequence length="353" mass="37102">MATPVPLILDCDTGIDDSLAILYLLSHPAAELLAVVSTAGNVPADVVCANNLAWMEVCGREDIPVALGATDPLVAPLRTTEDTHGPLGVGYAELPTAARPASSRSGVDWWIDVTTRHPGEVVGLVTGPLTTLAQAVEADPALPARLARLVIMGGTFHHPGNTTPTSEWNVAVDPEAAKAVFAAFGRDGAPEPIVCPLDLTESIVFTPDHLGRLAAAAESEPVEQPGPDDEYGTRSVASNTVVRHVTDAVRFYFEFHADHDEGYICHMHDPFAAAVAVDPGIVTTRPAVVDVEVDGALTRGTTVADTRGMWGRPVNARIATATDADAVLDDIVDRVADLARRTPDDTQGVGLRA</sequence>
<dbReference type="PANTHER" id="PTHR12304">
    <property type="entry name" value="INOSINE-URIDINE PREFERRING NUCLEOSIDE HYDROLASE"/>
    <property type="match status" value="1"/>
</dbReference>
<keyword evidence="1" id="KW-0378">Hydrolase</keyword>
<organism evidence="4 5">
    <name type="scientific">Williamsia serinedens</name>
    <dbReference type="NCBI Taxonomy" id="391736"/>
    <lineage>
        <taxon>Bacteria</taxon>
        <taxon>Bacillati</taxon>
        <taxon>Actinomycetota</taxon>
        <taxon>Actinomycetes</taxon>
        <taxon>Mycobacteriales</taxon>
        <taxon>Nocardiaceae</taxon>
        <taxon>Williamsia</taxon>
    </lineage>
</organism>
<dbReference type="InterPro" id="IPR036452">
    <property type="entry name" value="Ribo_hydro-like"/>
</dbReference>
<dbReference type="RefSeq" id="WP_253652851.1">
    <property type="nucleotide sequence ID" value="NZ_BAAAOE010000004.1"/>
</dbReference>
<reference evidence="4 5" key="1">
    <citation type="submission" date="2022-06" db="EMBL/GenBank/DDBJ databases">
        <title>Genomic Encyclopedia of Archaeal and Bacterial Type Strains, Phase II (KMG-II): from individual species to whole genera.</title>
        <authorList>
            <person name="Goeker M."/>
        </authorList>
    </citation>
    <scope>NUCLEOTIDE SEQUENCE [LARGE SCALE GENOMIC DNA]</scope>
    <source>
        <strain evidence="4 5">DSM 45037</strain>
    </source>
</reference>
<keyword evidence="5" id="KW-1185">Reference proteome</keyword>
<evidence type="ECO:0000313" key="4">
    <source>
        <dbReference type="EMBL" id="MCP2159268.1"/>
    </source>
</evidence>
<comment type="caution">
    <text evidence="4">The sequence shown here is derived from an EMBL/GenBank/DDBJ whole genome shotgun (WGS) entry which is preliminary data.</text>
</comment>
<keyword evidence="2" id="KW-0326">Glycosidase</keyword>
<dbReference type="EMBL" id="JAMTCG010000001">
    <property type="protein sequence ID" value="MCP2159268.1"/>
    <property type="molecule type" value="Genomic_DNA"/>
</dbReference>